<gene>
    <name evidence="1" type="ORF">BCF38_101670</name>
    <name evidence="2" type="ORF">SAMN05421539_101670</name>
</gene>
<sequence>MGGGALLTPTEARGAAVATALDAIGAEAGLPREVAALAWLRAHPAGIVPMLGTGRVERVAAAARALDLTVPRPLWYAVLEAARGAPMP</sequence>
<dbReference type="InterPro" id="IPR036812">
    <property type="entry name" value="NAD(P)_OxRdtase_dom_sf"/>
</dbReference>
<reference evidence="2 4" key="1">
    <citation type="submission" date="2016-10" db="EMBL/GenBank/DDBJ databases">
        <authorList>
            <person name="Cai Z."/>
        </authorList>
    </citation>
    <scope>NUCLEOTIDE SEQUENCE [LARGE SCALE GENOMIC DNA]</scope>
    <source>
        <strain evidence="2 4">DSM 25227</strain>
    </source>
</reference>
<evidence type="ECO:0000313" key="4">
    <source>
        <dbReference type="Proteomes" id="UP000251571"/>
    </source>
</evidence>
<keyword evidence="3" id="KW-1185">Reference proteome</keyword>
<dbReference type="Gene3D" id="3.20.20.100">
    <property type="entry name" value="NADP-dependent oxidoreductase domain"/>
    <property type="match status" value="1"/>
</dbReference>
<dbReference type="AlphaFoldDB" id="A0A2Y9A8L7"/>
<proteinExistence type="predicted"/>
<organism evidence="2 4">
    <name type="scientific">Jannaschia seohaensis</name>
    <dbReference type="NCBI Taxonomy" id="475081"/>
    <lineage>
        <taxon>Bacteria</taxon>
        <taxon>Pseudomonadati</taxon>
        <taxon>Pseudomonadota</taxon>
        <taxon>Alphaproteobacteria</taxon>
        <taxon>Rhodobacterales</taxon>
        <taxon>Roseobacteraceae</taxon>
        <taxon>Jannaschia</taxon>
    </lineage>
</organism>
<name>A0A2Y9A8L7_9RHOB</name>
<dbReference type="Proteomes" id="UP000245839">
    <property type="component" value="Unassembled WGS sequence"/>
</dbReference>
<dbReference type="SUPFAM" id="SSF51430">
    <property type="entry name" value="NAD(P)-linked oxidoreductase"/>
    <property type="match status" value="1"/>
</dbReference>
<protein>
    <submittedName>
        <fullName evidence="2">Aldo/keto reductase family protein</fullName>
    </submittedName>
</protein>
<reference evidence="1 3" key="2">
    <citation type="submission" date="2018-03" db="EMBL/GenBank/DDBJ databases">
        <title>Genomic Encyclopedia of Archaeal and Bacterial Type Strains, Phase II (KMG-II): from individual species to whole genera.</title>
        <authorList>
            <person name="Goeker M."/>
        </authorList>
    </citation>
    <scope>NUCLEOTIDE SEQUENCE [LARGE SCALE GENOMIC DNA]</scope>
    <source>
        <strain evidence="1 3">DSM 25227</strain>
    </source>
</reference>
<evidence type="ECO:0000313" key="3">
    <source>
        <dbReference type="Proteomes" id="UP000245839"/>
    </source>
</evidence>
<evidence type="ECO:0000313" key="2">
    <source>
        <dbReference type="EMBL" id="SSA38537.1"/>
    </source>
</evidence>
<dbReference type="EMBL" id="QGDJ01000001">
    <property type="protein sequence ID" value="PWJ22259.1"/>
    <property type="molecule type" value="Genomic_DNA"/>
</dbReference>
<accession>A0A2Y9A8L7</accession>
<dbReference type="EMBL" id="UETC01000001">
    <property type="protein sequence ID" value="SSA38537.1"/>
    <property type="molecule type" value="Genomic_DNA"/>
</dbReference>
<dbReference type="Proteomes" id="UP000251571">
    <property type="component" value="Unassembled WGS sequence"/>
</dbReference>
<evidence type="ECO:0000313" key="1">
    <source>
        <dbReference type="EMBL" id="PWJ22259.1"/>
    </source>
</evidence>